<dbReference type="GO" id="GO:0005737">
    <property type="term" value="C:cytoplasm"/>
    <property type="evidence" value="ECO:0007669"/>
    <property type="project" value="TreeGrafter"/>
</dbReference>
<dbReference type="InterPro" id="IPR054559">
    <property type="entry name" value="PSMD12-CSN4-like_N"/>
</dbReference>
<dbReference type="EMBL" id="UZAG01016620">
    <property type="protein sequence ID" value="VDO29625.1"/>
    <property type="molecule type" value="Genomic_DNA"/>
</dbReference>
<reference evidence="2 3" key="2">
    <citation type="submission" date="2018-11" db="EMBL/GenBank/DDBJ databases">
        <authorList>
            <consortium name="Pathogen Informatics"/>
        </authorList>
    </citation>
    <scope>NUCLEOTIDE SEQUENCE [LARGE SCALE GENOMIC DNA]</scope>
</reference>
<organism evidence="4">
    <name type="scientific">Brugia timori</name>
    <dbReference type="NCBI Taxonomy" id="42155"/>
    <lineage>
        <taxon>Eukaryota</taxon>
        <taxon>Metazoa</taxon>
        <taxon>Ecdysozoa</taxon>
        <taxon>Nematoda</taxon>
        <taxon>Chromadorea</taxon>
        <taxon>Rhabditida</taxon>
        <taxon>Spirurina</taxon>
        <taxon>Spiruromorpha</taxon>
        <taxon>Filarioidea</taxon>
        <taxon>Onchocercidae</taxon>
        <taxon>Brugia</taxon>
    </lineage>
</organism>
<dbReference type="PANTHER" id="PTHR10855">
    <property type="entry name" value="26S PROTEASOME NON-ATPASE REGULATORY SUBUNIT 12/COP9 SIGNALOSOME COMPLEX SUBUNIT 4"/>
    <property type="match status" value="1"/>
</dbReference>
<dbReference type="GO" id="GO:0008541">
    <property type="term" value="C:proteasome regulatory particle, lid subcomplex"/>
    <property type="evidence" value="ECO:0007669"/>
    <property type="project" value="TreeGrafter"/>
</dbReference>
<name>A0A0R3QSV4_9BILA</name>
<evidence type="ECO:0000313" key="3">
    <source>
        <dbReference type="Proteomes" id="UP000280834"/>
    </source>
</evidence>
<dbReference type="InterPro" id="IPR040134">
    <property type="entry name" value="PSMD12/CSN4"/>
</dbReference>
<evidence type="ECO:0000313" key="2">
    <source>
        <dbReference type="EMBL" id="VDO29625.1"/>
    </source>
</evidence>
<gene>
    <name evidence="2" type="ORF">BTMF_LOCUS8840</name>
</gene>
<accession>A0A0R3QSV4</accession>
<dbReference type="PANTHER" id="PTHR10855:SF1">
    <property type="entry name" value="26S PROTEASOME NON-ATPASE REGULATORY SUBUNIT 12"/>
    <property type="match status" value="1"/>
</dbReference>
<feature type="domain" description="PSMD12/CSN4-like N-terminal" evidence="1">
    <location>
        <begin position="67"/>
        <end position="239"/>
    </location>
</feature>
<dbReference type="AlphaFoldDB" id="A0A0R3QSV4"/>
<dbReference type="WBParaSite" id="BTMF_0001080601-mRNA-1">
    <property type="protein sequence ID" value="BTMF_0001080601-mRNA-1"/>
    <property type="gene ID" value="BTMF_0001080601"/>
</dbReference>
<evidence type="ECO:0000259" key="1">
    <source>
        <dbReference type="Pfam" id="PF22241"/>
    </source>
</evidence>
<sequence length="251" mass="28352">MEGRKVSPVRSDNSKLLSSQSTNYYANLAVQEGDGRLFKMEVDYSAQTDEALAKADAIAKSGDVPAALDSLSGLEKSTRLGSDMKSNTRIVQHMVKLCFDGGDWTLLNDTILVLSKKRSIIKQAIAKMVRDCCEMIEKTPNDHTRDKLIETLRNVTAGKIYVEVERARLTSRLVKKLESEGKLDEATTMLLELQVETYGSMELKEKAKQMRLCVLKNDFIRASILCKKISTRFFENKSEKVNFFIRTTYCI</sequence>
<protein>
    <submittedName>
        <fullName evidence="4">26S proteasome non-ATPase regulatory subunit 12</fullName>
    </submittedName>
</protein>
<keyword evidence="3" id="KW-1185">Reference proteome</keyword>
<dbReference type="Proteomes" id="UP000280834">
    <property type="component" value="Unassembled WGS sequence"/>
</dbReference>
<reference evidence="4" key="1">
    <citation type="submission" date="2017-02" db="UniProtKB">
        <authorList>
            <consortium name="WormBaseParasite"/>
        </authorList>
    </citation>
    <scope>IDENTIFICATION</scope>
</reference>
<dbReference type="STRING" id="42155.A0A0R3QSV4"/>
<proteinExistence type="predicted"/>
<evidence type="ECO:0000313" key="4">
    <source>
        <dbReference type="WBParaSite" id="BTMF_0001080601-mRNA-1"/>
    </source>
</evidence>
<dbReference type="Pfam" id="PF22241">
    <property type="entry name" value="PSMD12-CSN4_N"/>
    <property type="match status" value="1"/>
</dbReference>